<evidence type="ECO:0000313" key="2">
    <source>
        <dbReference type="EMBL" id="QKD00679.1"/>
    </source>
</evidence>
<dbReference type="Proteomes" id="UP000503017">
    <property type="component" value="Chromosome"/>
</dbReference>
<sequence>MARHALIAGVSGIIGRHLAEHLTATPGWIVTGISRHKHDLPERVNHIAVDLTDDEATKRALAAVKVTDVFITTWLRQETEAENCRVNAGMVRNLLKAVEGKPVGHAALVTGAKHYMGPFEAYAKTKPVTPFREEQPRLPYQNFYYDQEDELFAASERQGFSWSVHRPHTLIGYTVGNQMNMAATLGAYAAICKETGRPFVFPGSPQQYEAAVDITDGRIIAKQLHWAATEPVAGNHAFNIVNGEVFRWSWLWPKLAAHLGVPAADYPGHAQPLEQQMAGMEPVWDKIVAKHRLQTNPLNTVASWWHSDADLGRIIENFNDMTKSRDMGFTAYQNSVRSFTDAFDRFRAANVLP</sequence>
<dbReference type="PANTHER" id="PTHR32487">
    <property type="entry name" value="3-OXO-DELTA(4,5)-STEROID 5-BETA-REDUCTASE"/>
    <property type="match status" value="1"/>
</dbReference>
<dbReference type="AlphaFoldDB" id="A0A6M7WJ74"/>
<dbReference type="Pfam" id="PF22917">
    <property type="entry name" value="PRISE"/>
    <property type="match status" value="1"/>
</dbReference>
<name>A0A6M7WJ74_RHILI</name>
<protein>
    <submittedName>
        <fullName evidence="2">SDR family oxidoreductase</fullName>
    </submittedName>
</protein>
<dbReference type="CDD" id="cd08948">
    <property type="entry name" value="5beta-POR_like_SDR_a"/>
    <property type="match status" value="1"/>
</dbReference>
<accession>A0A6M7WJ74</accession>
<dbReference type="PANTHER" id="PTHR32487:SF0">
    <property type="entry name" value="3-OXO-DELTA(4,5)-STEROID 5-BETA-REDUCTASE"/>
    <property type="match status" value="1"/>
</dbReference>
<dbReference type="EMBL" id="CP033367">
    <property type="protein sequence ID" value="QKD00679.1"/>
    <property type="molecule type" value="Genomic_DNA"/>
</dbReference>
<reference evidence="2 3" key="1">
    <citation type="submission" date="2018-10" db="EMBL/GenBank/DDBJ databases">
        <authorList>
            <person name="Perry B.J."/>
            <person name="Sullivan J.T."/>
            <person name="Murphy R.J.T."/>
            <person name="Ramsay J.P."/>
            <person name="Ronson C.W."/>
        </authorList>
    </citation>
    <scope>NUCLEOTIDE SEQUENCE [LARGE SCALE GENOMIC DNA]</scope>
    <source>
        <strain evidence="2 3">R88b</strain>
    </source>
</reference>
<organism evidence="2 3">
    <name type="scientific">Mesorhizobium loti R88b</name>
    <dbReference type="NCBI Taxonomy" id="935548"/>
    <lineage>
        <taxon>Bacteria</taxon>
        <taxon>Pseudomonadati</taxon>
        <taxon>Pseudomonadota</taxon>
        <taxon>Alphaproteobacteria</taxon>
        <taxon>Hyphomicrobiales</taxon>
        <taxon>Phyllobacteriaceae</taxon>
        <taxon>Mesorhizobium</taxon>
    </lineage>
</organism>
<proteinExistence type="predicted"/>
<dbReference type="RefSeq" id="WP_027032319.1">
    <property type="nucleotide sequence ID" value="NZ_CP033367.1"/>
</dbReference>
<dbReference type="InterPro" id="IPR036291">
    <property type="entry name" value="NAD(P)-bd_dom_sf"/>
</dbReference>
<dbReference type="SUPFAM" id="SSF51735">
    <property type="entry name" value="NAD(P)-binding Rossmann-fold domains"/>
    <property type="match status" value="1"/>
</dbReference>
<evidence type="ECO:0000259" key="1">
    <source>
        <dbReference type="Pfam" id="PF22917"/>
    </source>
</evidence>
<dbReference type="InterPro" id="IPR055222">
    <property type="entry name" value="PRISE-like_Rossmann-fold"/>
</dbReference>
<evidence type="ECO:0000313" key="3">
    <source>
        <dbReference type="Proteomes" id="UP000503017"/>
    </source>
</evidence>
<gene>
    <name evidence="2" type="ORF">EB235_03615</name>
</gene>
<dbReference type="Gene3D" id="3.40.50.720">
    <property type="entry name" value="NAD(P)-binding Rossmann-like Domain"/>
    <property type="match status" value="1"/>
</dbReference>
<feature type="domain" description="PRISE-like Rossmann-fold" evidence="1">
    <location>
        <begin position="62"/>
        <end position="353"/>
    </location>
</feature>